<proteinExistence type="inferred from homology"/>
<dbReference type="Proteomes" id="UP000604481">
    <property type="component" value="Unassembled WGS sequence"/>
</dbReference>
<evidence type="ECO:0000256" key="4">
    <source>
        <dbReference type="ARBA" id="ARBA00022475"/>
    </source>
</evidence>
<reference evidence="9 10" key="1">
    <citation type="submission" date="2020-10" db="EMBL/GenBank/DDBJ databases">
        <title>The genome sequence of Chitinilyticum litopenaei 4Y14.</title>
        <authorList>
            <person name="Liu Y."/>
        </authorList>
    </citation>
    <scope>NUCLEOTIDE SEQUENCE [LARGE SCALE GENOMIC DNA]</scope>
    <source>
        <strain evidence="9 10">4Y14</strain>
    </source>
</reference>
<evidence type="ECO:0000256" key="6">
    <source>
        <dbReference type="ARBA" id="ARBA00022989"/>
    </source>
</evidence>
<comment type="caution">
    <text evidence="9">The sequence shown here is derived from an EMBL/GenBank/DDBJ whole genome shotgun (WGS) entry which is preliminary data.</text>
</comment>
<feature type="transmembrane region" description="Helical" evidence="8">
    <location>
        <begin position="181"/>
        <end position="199"/>
    </location>
</feature>
<organism evidence="9 10">
    <name type="scientific">Chitinilyticum piscinae</name>
    <dbReference type="NCBI Taxonomy" id="2866724"/>
    <lineage>
        <taxon>Bacteria</taxon>
        <taxon>Pseudomonadati</taxon>
        <taxon>Pseudomonadota</taxon>
        <taxon>Betaproteobacteria</taxon>
        <taxon>Neisseriales</taxon>
        <taxon>Chitinibacteraceae</taxon>
        <taxon>Chitinilyticum</taxon>
    </lineage>
</organism>
<feature type="transmembrane region" description="Helical" evidence="8">
    <location>
        <begin position="206"/>
        <end position="231"/>
    </location>
</feature>
<protein>
    <submittedName>
        <fullName evidence="9">AEC family transporter</fullName>
    </submittedName>
</protein>
<accession>A0A8J7KAE0</accession>
<feature type="transmembrane region" description="Helical" evidence="8">
    <location>
        <begin position="89"/>
        <end position="112"/>
    </location>
</feature>
<keyword evidence="4" id="KW-1003">Cell membrane</keyword>
<keyword evidence="10" id="KW-1185">Reference proteome</keyword>
<dbReference type="GO" id="GO:0005886">
    <property type="term" value="C:plasma membrane"/>
    <property type="evidence" value="ECO:0007669"/>
    <property type="project" value="UniProtKB-SubCell"/>
</dbReference>
<dbReference type="RefSeq" id="WP_194115558.1">
    <property type="nucleotide sequence ID" value="NZ_JADFUA010000003.1"/>
</dbReference>
<feature type="transmembrane region" description="Helical" evidence="8">
    <location>
        <begin position="237"/>
        <end position="256"/>
    </location>
</feature>
<name>A0A8J7KAE0_9NEIS</name>
<gene>
    <name evidence="9" type="ORF">INR99_06715</name>
</gene>
<feature type="transmembrane region" description="Helical" evidence="8">
    <location>
        <begin position="268"/>
        <end position="290"/>
    </location>
</feature>
<keyword evidence="6 8" id="KW-1133">Transmembrane helix</keyword>
<dbReference type="Pfam" id="PF03547">
    <property type="entry name" value="Mem_trans"/>
    <property type="match status" value="2"/>
</dbReference>
<dbReference type="PANTHER" id="PTHR36838">
    <property type="entry name" value="AUXIN EFFLUX CARRIER FAMILY PROTEIN"/>
    <property type="match status" value="1"/>
</dbReference>
<dbReference type="EMBL" id="JADFUA010000003">
    <property type="protein sequence ID" value="MBE9609034.1"/>
    <property type="molecule type" value="Genomic_DNA"/>
</dbReference>
<feature type="transmembrane region" description="Helical" evidence="8">
    <location>
        <begin position="118"/>
        <end position="141"/>
    </location>
</feature>
<comment type="similarity">
    <text evidence="2">Belongs to the auxin efflux carrier (TC 2.A.69) family.</text>
</comment>
<feature type="transmembrane region" description="Helical" evidence="8">
    <location>
        <begin position="153"/>
        <end position="175"/>
    </location>
</feature>
<evidence type="ECO:0000256" key="5">
    <source>
        <dbReference type="ARBA" id="ARBA00022692"/>
    </source>
</evidence>
<evidence type="ECO:0000256" key="2">
    <source>
        <dbReference type="ARBA" id="ARBA00010145"/>
    </source>
</evidence>
<dbReference type="AlphaFoldDB" id="A0A8J7KAE0"/>
<dbReference type="InterPro" id="IPR004776">
    <property type="entry name" value="Mem_transp_PIN-like"/>
</dbReference>
<keyword evidence="7 8" id="KW-0472">Membrane</keyword>
<evidence type="ECO:0000313" key="9">
    <source>
        <dbReference type="EMBL" id="MBE9609034.1"/>
    </source>
</evidence>
<keyword evidence="5 8" id="KW-0812">Transmembrane</keyword>
<evidence type="ECO:0000256" key="8">
    <source>
        <dbReference type="SAM" id="Phobius"/>
    </source>
</evidence>
<evidence type="ECO:0000313" key="10">
    <source>
        <dbReference type="Proteomes" id="UP000604481"/>
    </source>
</evidence>
<feature type="transmembrane region" description="Helical" evidence="8">
    <location>
        <begin position="59"/>
        <end position="82"/>
    </location>
</feature>
<dbReference type="InterPro" id="IPR038770">
    <property type="entry name" value="Na+/solute_symporter_sf"/>
</dbReference>
<keyword evidence="3" id="KW-0813">Transport</keyword>
<comment type="subcellular location">
    <subcellularLocation>
        <location evidence="1">Cell membrane</location>
        <topology evidence="1">Multi-pass membrane protein</topology>
    </subcellularLocation>
</comment>
<sequence length="291" mass="31740">MPYQIFSIIAPVLLLALAGWAYARWRSIDLAALNRLNIELLSPLLVFTAMTQRPVHWGAYGPLLLAVLVVTIGSGLLAWLVARLLRLNVPAFVVPQMFTNTGNMGLPLWLFAFGAQEFAAAVVIFVTLSLLHFTVGIRLFNRGAPLASMLNTPMVWALLAGIAVQQLAIPMPIWVFKPMEMLGSMAIPLMLFSLGVRMAQFRVTRWGAGLLAGLLCPVSGLLLAWLCVQLWEFSHAQAGILLLYGALPPAVINYLFAEQYRQDPELVAAIVVAGTLLSLLFVPLALALGLR</sequence>
<evidence type="ECO:0000256" key="3">
    <source>
        <dbReference type="ARBA" id="ARBA00022448"/>
    </source>
</evidence>
<dbReference type="Gene3D" id="1.20.1530.20">
    <property type="match status" value="1"/>
</dbReference>
<evidence type="ECO:0000256" key="7">
    <source>
        <dbReference type="ARBA" id="ARBA00023136"/>
    </source>
</evidence>
<dbReference type="GO" id="GO:0055085">
    <property type="term" value="P:transmembrane transport"/>
    <property type="evidence" value="ECO:0007669"/>
    <property type="project" value="InterPro"/>
</dbReference>
<dbReference type="PANTHER" id="PTHR36838:SF1">
    <property type="entry name" value="SLR1864 PROTEIN"/>
    <property type="match status" value="1"/>
</dbReference>
<evidence type="ECO:0000256" key="1">
    <source>
        <dbReference type="ARBA" id="ARBA00004651"/>
    </source>
</evidence>